<evidence type="ECO:0000313" key="3">
    <source>
        <dbReference type="Proteomes" id="UP001333818"/>
    </source>
</evidence>
<protein>
    <submittedName>
        <fullName evidence="2">Uncharacterized protein</fullName>
    </submittedName>
</protein>
<keyword evidence="3" id="KW-1185">Reference proteome</keyword>
<dbReference type="AlphaFoldDB" id="A0AAW9PU84"/>
<accession>A0AAW9PU84</accession>
<organism evidence="2 3">
    <name type="scientific">Tumidithrix elongata BACA0141</name>
    <dbReference type="NCBI Taxonomy" id="2716417"/>
    <lineage>
        <taxon>Bacteria</taxon>
        <taxon>Bacillati</taxon>
        <taxon>Cyanobacteriota</taxon>
        <taxon>Cyanophyceae</taxon>
        <taxon>Pseudanabaenales</taxon>
        <taxon>Pseudanabaenaceae</taxon>
        <taxon>Tumidithrix</taxon>
        <taxon>Tumidithrix elongata</taxon>
    </lineage>
</organism>
<dbReference type="Proteomes" id="UP001333818">
    <property type="component" value="Unassembled WGS sequence"/>
</dbReference>
<evidence type="ECO:0000256" key="1">
    <source>
        <dbReference type="SAM" id="SignalP"/>
    </source>
</evidence>
<reference evidence="2" key="1">
    <citation type="submission" date="2024-01" db="EMBL/GenBank/DDBJ databases">
        <title>Bank of Algae and Cyanobacteria of the Azores (BACA) strain genomes.</title>
        <authorList>
            <person name="Luz R."/>
            <person name="Cordeiro R."/>
            <person name="Fonseca A."/>
            <person name="Goncalves V."/>
        </authorList>
    </citation>
    <scope>NUCLEOTIDE SEQUENCE</scope>
    <source>
        <strain evidence="2">BACA0141</strain>
    </source>
</reference>
<sequence length="186" mass="20474">MKKIHVGSLILAAVAVTAVPAIAQAEEVFLDSTVPQVIQKISPGNIVTFKNDKGELNDYYVPDWMFSKYDLQVGKTAFLFNRNVIQGKLGSGYVDTDDKAVLGLDDFAYGQTRVGCSAVESPASRGLRWGSRLWYKDICCFSTIPVVGSMSFYQKKDIVVEKSEVPTIPPAVTTPAKYDEPVRGLW</sequence>
<dbReference type="RefSeq" id="WP_330484788.1">
    <property type="nucleotide sequence ID" value="NZ_JAZBJZ010000074.1"/>
</dbReference>
<name>A0AAW9PU84_9CYAN</name>
<evidence type="ECO:0000313" key="2">
    <source>
        <dbReference type="EMBL" id="MEE3718355.1"/>
    </source>
</evidence>
<feature type="chain" id="PRO_5043409884" evidence="1">
    <location>
        <begin position="24"/>
        <end position="186"/>
    </location>
</feature>
<comment type="caution">
    <text evidence="2">The sequence shown here is derived from an EMBL/GenBank/DDBJ whole genome shotgun (WGS) entry which is preliminary data.</text>
</comment>
<feature type="signal peptide" evidence="1">
    <location>
        <begin position="1"/>
        <end position="23"/>
    </location>
</feature>
<proteinExistence type="predicted"/>
<dbReference type="EMBL" id="JAZBJZ010000074">
    <property type="protein sequence ID" value="MEE3718355.1"/>
    <property type="molecule type" value="Genomic_DNA"/>
</dbReference>
<keyword evidence="1" id="KW-0732">Signal</keyword>
<gene>
    <name evidence="2" type="ORF">V2H45_16565</name>
</gene>